<dbReference type="AlphaFoldDB" id="A0A553I1B8"/>
<gene>
    <name evidence="3" type="ORF">FHL15_005076</name>
</gene>
<comment type="caution">
    <text evidence="3">The sequence shown here is derived from an EMBL/GenBank/DDBJ whole genome shotgun (WGS) entry which is preliminary data.</text>
</comment>
<organism evidence="3 4">
    <name type="scientific">Xylaria flabelliformis</name>
    <dbReference type="NCBI Taxonomy" id="2512241"/>
    <lineage>
        <taxon>Eukaryota</taxon>
        <taxon>Fungi</taxon>
        <taxon>Dikarya</taxon>
        <taxon>Ascomycota</taxon>
        <taxon>Pezizomycotina</taxon>
        <taxon>Sordariomycetes</taxon>
        <taxon>Xylariomycetidae</taxon>
        <taxon>Xylariales</taxon>
        <taxon>Xylariaceae</taxon>
        <taxon>Xylaria</taxon>
    </lineage>
</organism>
<reference evidence="4" key="1">
    <citation type="submission" date="2019-06" db="EMBL/GenBank/DDBJ databases">
        <title>Draft genome sequence of the griseofulvin-producing fungus Xylaria cubensis strain G536.</title>
        <authorList>
            <person name="Mead M.E."/>
            <person name="Raja H.A."/>
            <person name="Steenwyk J.L."/>
            <person name="Knowles S.L."/>
            <person name="Oberlies N.H."/>
            <person name="Rokas A."/>
        </authorList>
    </citation>
    <scope>NUCLEOTIDE SEQUENCE [LARGE SCALE GENOMIC DNA]</scope>
    <source>
        <strain evidence="4">G536</strain>
    </source>
</reference>
<evidence type="ECO:0000256" key="1">
    <source>
        <dbReference type="SAM" id="MobiDB-lite"/>
    </source>
</evidence>
<dbReference type="PANTHER" id="PTHR33112">
    <property type="entry name" value="DOMAIN PROTEIN, PUTATIVE-RELATED"/>
    <property type="match status" value="1"/>
</dbReference>
<accession>A0A553I1B8</accession>
<evidence type="ECO:0000313" key="3">
    <source>
        <dbReference type="EMBL" id="TRX93998.1"/>
    </source>
</evidence>
<sequence length="1233" mass="139859">MSDSNIPHQAAESDIWIRNAALIKQLHIFERKTLKQVKELWEGQHGFPTFPIPWDKAWKENRRSGAQVTSDERFGHLEHGTIPKDNTADENLRRSASSAYLGYKLAICHEASLRSKSYQATLPTPTLLFKHYMRWHRYQPGSRPSTDDTFPSPGSLALGTGSASTAPYGGIVDYPEMSNLVQQHTSFQAVYHFPGCIPETELPQDSSSVSLAKVITGTLSFAQYRTLLPTSHTLMASSGDESSPLTIDPTAKSFDPHPSCSLCDEFVKDRWMTVPIRDEDGDVKWSSSQLFHDSCDSCSKKELAYTPLCQFCRHLRLRHLSLCVPSHRLPPRIPFRKPDPDSTCPLCQFILRVSRREYLKEKRTLEFPLYLSTTQWHAQQVQWRVTGPNFWSTPAEFLVVQDDDIPIPVLGDLFLPATDYVHSAISQCLEHHESCNGPTDTLLPPNFRLVDIERRCILVPADTTDKPYVALSYVWGESNNADWLTKMNINERLETLDIEELPATIRDAIVICEKLGERYLWIDRLCILQDDERDKASQVHSMSSIYTGAKLVIIDASSNGINDGMIGVSRARKAQISEKLAGLNINVQLPPLWDVVGPTSWNSRGWTYQEAILPLRKVYFTQSQVFYECALRIDHEETLVYSSFDRSMHNKANYPTTTTSLCYNAAKDCSYELAKTKLSKRAEKPWQAYGRHLPRYRQRMLRQSSDLLSAFSGIVGALYPGDKSYYGLPTADFDLALLWGKWKDPYIRKIPLSGTPEIRNDDLSLFPSWTWASAPDVIVDYDNPHDFCGSLCLWFQPDTSKGQLRPILASSQAASRWIRATGTQSLGHLAKLRRADADALYKLWVKLLAENIIQSPVCVNAVAWNLKSFSDVADELAERWPSYAAFWQDVHGQEKAMRDTQIRLAEEVHDRVRDGVIVTRAQIGSVEIRRSSASFPTFRGGSKKRDKFNLHNHHGRIIGYVRDDCSQRIKDFLHEDTGTFEYIALSVSAHQVQIDQGSSVEKGSEENENRDRPKIQVIPTERYWELEHRVNILIISTFRANPGPEIFTSNRPAGRTLRNNEQFKQQLTADIMGSSSSKPAGGSHTWNASSPVGVSQDVVDSLHTNRESDLSRAQNVELAVQARVSEELKKLSAQESGALKSTLEKASEITDKEASQVQGDRQTVSAEVEALRARLYKRKQIRQLPESVEKARSEVVRCLLENDRRPLNCWEEVEAFKEEVRRLEKSWVDKVVR</sequence>
<dbReference type="Proteomes" id="UP000319160">
    <property type="component" value="Unassembled WGS sequence"/>
</dbReference>
<dbReference type="Pfam" id="PF06985">
    <property type="entry name" value="HET"/>
    <property type="match status" value="1"/>
</dbReference>
<feature type="domain" description="Heterokaryon incompatibility" evidence="2">
    <location>
        <begin position="468"/>
        <end position="610"/>
    </location>
</feature>
<evidence type="ECO:0000313" key="4">
    <source>
        <dbReference type="Proteomes" id="UP000319160"/>
    </source>
</evidence>
<proteinExistence type="predicted"/>
<dbReference type="OrthoDB" id="2958217at2759"/>
<dbReference type="PANTHER" id="PTHR33112:SF12">
    <property type="entry name" value="HETEROKARYON INCOMPATIBILITY DOMAIN-CONTAINING PROTEIN"/>
    <property type="match status" value="1"/>
</dbReference>
<protein>
    <recommendedName>
        <fullName evidence="2">Heterokaryon incompatibility domain-containing protein</fullName>
    </recommendedName>
</protein>
<dbReference type="EMBL" id="VFLP01000025">
    <property type="protein sequence ID" value="TRX93998.1"/>
    <property type="molecule type" value="Genomic_DNA"/>
</dbReference>
<dbReference type="InterPro" id="IPR010730">
    <property type="entry name" value="HET"/>
</dbReference>
<dbReference type="InterPro" id="IPR012471">
    <property type="entry name" value="DUF1690"/>
</dbReference>
<feature type="region of interest" description="Disordered" evidence="1">
    <location>
        <begin position="1072"/>
        <end position="1092"/>
    </location>
</feature>
<evidence type="ECO:0000259" key="2">
    <source>
        <dbReference type="Pfam" id="PF06985"/>
    </source>
</evidence>
<dbReference type="Pfam" id="PF07956">
    <property type="entry name" value="DUF1690"/>
    <property type="match status" value="1"/>
</dbReference>
<name>A0A553I1B8_9PEZI</name>
<keyword evidence="4" id="KW-1185">Reference proteome</keyword>